<dbReference type="PROSITE" id="PS50878">
    <property type="entry name" value="RT_POL"/>
    <property type="match status" value="1"/>
</dbReference>
<dbReference type="PANTHER" id="PTHR33481">
    <property type="entry name" value="REVERSE TRANSCRIPTASE"/>
    <property type="match status" value="1"/>
</dbReference>
<dbReference type="Pfam" id="PF00078">
    <property type="entry name" value="RVT_1"/>
    <property type="match status" value="1"/>
</dbReference>
<name>B8M7C3_TALSN</name>
<evidence type="ECO:0000313" key="5">
    <source>
        <dbReference type="Proteomes" id="UP000001745"/>
    </source>
</evidence>
<dbReference type="SUPFAM" id="SSF56219">
    <property type="entry name" value="DNase I-like"/>
    <property type="match status" value="1"/>
</dbReference>
<dbReference type="SUPFAM" id="SSF56672">
    <property type="entry name" value="DNA/RNA polymerases"/>
    <property type="match status" value="2"/>
</dbReference>
<dbReference type="Pfam" id="PF00075">
    <property type="entry name" value="RNase_H"/>
    <property type="match status" value="1"/>
</dbReference>
<dbReference type="GO" id="GO:0004523">
    <property type="term" value="F:RNA-DNA hybrid ribonuclease activity"/>
    <property type="evidence" value="ECO:0007669"/>
    <property type="project" value="InterPro"/>
</dbReference>
<keyword evidence="5" id="KW-1185">Reference proteome</keyword>
<dbReference type="EMBL" id="EQ962654">
    <property type="protein sequence ID" value="EED20343.1"/>
    <property type="molecule type" value="Genomic_DNA"/>
</dbReference>
<protein>
    <submittedName>
        <fullName evidence="4">Reverse transcriptase, putative</fullName>
    </submittedName>
</protein>
<dbReference type="RefSeq" id="XP_002480777.1">
    <property type="nucleotide sequence ID" value="XM_002480732.1"/>
</dbReference>
<keyword evidence="4" id="KW-0695">RNA-directed DNA polymerase</keyword>
<feature type="region of interest" description="Disordered" evidence="1">
    <location>
        <begin position="1"/>
        <end position="79"/>
    </location>
</feature>
<dbReference type="InterPro" id="IPR012337">
    <property type="entry name" value="RNaseH-like_sf"/>
</dbReference>
<dbReference type="InterPro" id="IPR000477">
    <property type="entry name" value="RT_dom"/>
</dbReference>
<keyword evidence="4" id="KW-0808">Transferase</keyword>
<feature type="region of interest" description="Disordered" evidence="1">
    <location>
        <begin position="625"/>
        <end position="645"/>
    </location>
</feature>
<dbReference type="InterPro" id="IPR036397">
    <property type="entry name" value="RNaseH_sf"/>
</dbReference>
<dbReference type="GO" id="GO:0003964">
    <property type="term" value="F:RNA-directed DNA polymerase activity"/>
    <property type="evidence" value="ECO:0007669"/>
    <property type="project" value="UniProtKB-KW"/>
</dbReference>
<evidence type="ECO:0000259" key="3">
    <source>
        <dbReference type="PROSITE" id="PS50879"/>
    </source>
</evidence>
<feature type="compositionally biased region" description="Polar residues" evidence="1">
    <location>
        <begin position="240"/>
        <end position="249"/>
    </location>
</feature>
<feature type="compositionally biased region" description="Acidic residues" evidence="1">
    <location>
        <begin position="635"/>
        <end position="645"/>
    </location>
</feature>
<organism evidence="4 5">
    <name type="scientific">Talaromyces stipitatus (strain ATCC 10500 / CBS 375.48 / QM 6759 / NRRL 1006)</name>
    <name type="common">Penicillium stipitatum</name>
    <dbReference type="NCBI Taxonomy" id="441959"/>
    <lineage>
        <taxon>Eukaryota</taxon>
        <taxon>Fungi</taxon>
        <taxon>Dikarya</taxon>
        <taxon>Ascomycota</taxon>
        <taxon>Pezizomycotina</taxon>
        <taxon>Eurotiomycetes</taxon>
        <taxon>Eurotiomycetidae</taxon>
        <taxon>Eurotiales</taxon>
        <taxon>Trichocomaceae</taxon>
        <taxon>Talaromyces</taxon>
        <taxon>Talaromyces sect. Talaromyces</taxon>
    </lineage>
</organism>
<feature type="domain" description="Reverse transcriptase" evidence="2">
    <location>
        <begin position="1172"/>
        <end position="1452"/>
    </location>
</feature>
<dbReference type="GO" id="GO:0003676">
    <property type="term" value="F:nucleic acid binding"/>
    <property type="evidence" value="ECO:0007669"/>
    <property type="project" value="InterPro"/>
</dbReference>
<feature type="domain" description="RNase H type-1" evidence="3">
    <location>
        <begin position="1664"/>
        <end position="1801"/>
    </location>
</feature>
<gene>
    <name evidence="4" type="ORF">TSTA_035690</name>
</gene>
<dbReference type="OrthoDB" id="4226558at2759"/>
<feature type="compositionally biased region" description="Polar residues" evidence="1">
    <location>
        <begin position="50"/>
        <end position="77"/>
    </location>
</feature>
<dbReference type="InterPro" id="IPR043502">
    <property type="entry name" value="DNA/RNA_pol_sf"/>
</dbReference>
<dbReference type="GeneID" id="8107519"/>
<proteinExistence type="predicted"/>
<dbReference type="Gene3D" id="3.60.10.10">
    <property type="entry name" value="Endonuclease/exonuclease/phosphatase"/>
    <property type="match status" value="1"/>
</dbReference>
<dbReference type="InterPro" id="IPR036691">
    <property type="entry name" value="Endo/exonu/phosph_ase_sf"/>
</dbReference>
<dbReference type="Pfam" id="PF14529">
    <property type="entry name" value="Exo_endo_phos_2"/>
    <property type="match status" value="1"/>
</dbReference>
<dbReference type="PANTHER" id="PTHR33481:SF1">
    <property type="entry name" value="ENDONUCLEASE_EXONUCLEASE_PHOSPHATASE DOMAIN-CONTAINING PROTEIN-RELATED"/>
    <property type="match status" value="1"/>
</dbReference>
<dbReference type="eggNOG" id="KOG1075">
    <property type="taxonomic scope" value="Eukaryota"/>
</dbReference>
<dbReference type="InterPro" id="IPR005135">
    <property type="entry name" value="Endo/exonuclease/phosphatase"/>
</dbReference>
<evidence type="ECO:0000313" key="4">
    <source>
        <dbReference type="EMBL" id="EED20343.1"/>
    </source>
</evidence>
<dbReference type="Gene3D" id="3.30.420.10">
    <property type="entry name" value="Ribonuclease H-like superfamily/Ribonuclease H"/>
    <property type="match status" value="1"/>
</dbReference>
<dbReference type="PROSITE" id="PS50879">
    <property type="entry name" value="RNASE_H_1"/>
    <property type="match status" value="1"/>
</dbReference>
<reference evidence="5" key="1">
    <citation type="journal article" date="2015" name="Genome Announc.">
        <title>Genome sequence of the AIDS-associated pathogen Penicillium marneffei (ATCC18224) and its near taxonomic relative Talaromyces stipitatus (ATCC10500).</title>
        <authorList>
            <person name="Nierman W.C."/>
            <person name="Fedorova-Abrams N.D."/>
            <person name="Andrianopoulos A."/>
        </authorList>
    </citation>
    <scope>NUCLEOTIDE SEQUENCE [LARGE SCALE GENOMIC DNA]</scope>
    <source>
        <strain evidence="5">ATCC 10500 / CBS 375.48 / QM 6759 / NRRL 1006</strain>
    </source>
</reference>
<evidence type="ECO:0000256" key="1">
    <source>
        <dbReference type="SAM" id="MobiDB-lite"/>
    </source>
</evidence>
<dbReference type="PhylomeDB" id="B8M7C3"/>
<accession>B8M7C3</accession>
<dbReference type="HOGENOM" id="CLU_233969_0_0_1"/>
<keyword evidence="4" id="KW-0548">Nucleotidyltransferase</keyword>
<dbReference type="VEuPathDB" id="FungiDB:TSTA_035690"/>
<dbReference type="InterPro" id="IPR002156">
    <property type="entry name" value="RNaseH_domain"/>
</dbReference>
<dbReference type="CDD" id="cd01650">
    <property type="entry name" value="RT_nLTR_like"/>
    <property type="match status" value="1"/>
</dbReference>
<dbReference type="InParanoid" id="B8M7C3"/>
<dbReference type="Proteomes" id="UP000001745">
    <property type="component" value="Unassembled WGS sequence"/>
</dbReference>
<dbReference type="SUPFAM" id="SSF53098">
    <property type="entry name" value="Ribonuclease H-like"/>
    <property type="match status" value="1"/>
</dbReference>
<dbReference type="CDD" id="cd09276">
    <property type="entry name" value="Rnase_HI_RT_non_LTR"/>
    <property type="match status" value="1"/>
</dbReference>
<feature type="region of interest" description="Disordered" evidence="1">
    <location>
        <begin position="227"/>
        <end position="278"/>
    </location>
</feature>
<evidence type="ECO:0000259" key="2">
    <source>
        <dbReference type="PROSITE" id="PS50878"/>
    </source>
</evidence>
<sequence>MESPERPPGATGDPEIIGPGSGVDLSTPSQETSQLPPTTRALFAGLGDCQKQSNEPTLSNSDALQAPRQTGETQQAPGTILEKRKASRLTIGSRTPITRSGLSAAPKRKITLTAMRAASATAEDSLVMGLIEDLNGHLQEAVHQLSAELTTARNVINTQQGLITTLNARLESLETYVNALQSRQILPLDPFAATREVAAHGPPPRAASTGGLASTPIQLDAAPESRAINSTAPQPPPRYQNPTKATKQAIQPPEGPKKVPGTAAKTTKQPETTAKPLTKPAPTKWAAIAANNTQSGGWKTVQYKKQALAPSKALSTTNLKPVSTRSKEERRLIFRRRYPKDAPTALKADILLALNRALAKAGFPDFVRAVDSGYAASGALTVLLERGTCSSTLVPVYNDTLLAAVRQTDPAVISVEISEQWHRVKVQAVPVDRYMYNDQGLALAQEEIELGTLYRLKREPTWLKRAKTIQASNQRFATIVITVGSLEEARTLINKGIKFGGRHHRVAPYWESNPESICPRCCGIGHSGFMACGGRSPKCAICAGDHEAIEHSCTVVDCRVGPAKPCKHTVIKCANCKGAHEATSPKCPKAREARQRAIRRMREQSLQDLIPLDETFAVVPPKPVLTLEERPGQSLEEETSTPEEDELLPEMQLEADIHEGNSQQPLEPELKSATEAPQSAVVHTALEVALQAGAGIACLQEPPVRGKYQISHPGFLFYWPEGPREHARVVTAIRRDLVRELVVEARTDLANHPYFMVVDVLEQGRRTRIVNCYDNWLGARHTYSGESLLTRRALTDLDWGPILEGRCLILGDFNAHSPMWNVHIDQRVNARSLEDLIMRHDLFINNDPDEPTRPHKLRDSTASFETSTEPRVSIIDLTISSQALGPLSGWEIESQRLTPSDHVMIWASWEPPATTSTEPTRKEVTGWQIEALLGNKKALQEAKDTWNELAKTQPILTDTTSTEEVEREAEWIERTLTEVLNKHCKQIRLCARSKRWWNSEIEAERSVYSKARKAYQAGEISEEEHREARKSFYSLIRRAKRECWEGFLQGTSEGSLPDQKRCWTALRYTKPQTQGTTPALTDEASGEVIAATFSEKEEVFRHRAFPQAPNSNMELQLPERGSAHKLVNEEVVKNALFSQGLEKAPGTDLLNFRAIRLLWNLDSERVVSLTRQCLRLGIHPRVWKTAKGVLLRKNGKTNYTLASAYRVISLLKCLGKVIEKLVAELITNFAEAQDLFHDGQFGGRRQRSAIDAVACLVEEIHQAWANGKLAAALFMDIEGAFDHVILAKLVEVLREASVDGDLIHWVISFLSDRQVTLVIDGHVGKEVPISSGLPQGSPVSPILFVLYVHGLSRAIERSVPEVRCLSFVDDQGLITAASSVKEACRILEKAAEVAIKWGVANGVQFDRKKTEAAFFYRRHRRQVAQNVSRARIRVGGESATVKSTVWWLGILLDNQLTWKSHYNARIKTARNTIIRLNSLCRANGLPPALVRRIQKATVQAQLLWGAEIWWQGQKTWAQRIQILINKQARGITGMFPKTPIGALIREAALEPATVLLDARVARYTARLLALPDTHPTAQILPVTLRHGDLHAQPGEQPLDDREWASRDNKMPNRLGQRLAKHLAQRLNRDPSGGIERTEQCELQGFPGSIRVLDKEEALTEANQQRAGTTFWSDGSRLDTGRAGAGVTLQAVPEGPWEHVEVPMGHGHEVFDAELVGVATALEWALERQPLGPIWVLLDAQNAIDRLRSTRPGPGQALVLRAHRAAEKLALRGQPVTIQWVPGHSGIEGNEQADQAAKRAASKQTAPGFEHLSLAHVRRACTEARRAAVSEWAQINAVQGRHRDGRVYKMPRGWNLDPVAGKAPKRVASRYYQLKTGHAPIGTYLYRIGQRESPECQACKEPHETVRHVLFECRGRRAGRRTLYQALKKAGVPLPTAAEENPEARLFAEPRATQGLLQFMAEANLFNDNERTAREAEISDVWGWDTLEEGGLGVTLEDG</sequence>
<feature type="compositionally biased region" description="Polar residues" evidence="1">
    <location>
        <begin position="24"/>
        <end position="37"/>
    </location>
</feature>